<comment type="caution">
    <text evidence="2">The sequence shown here is derived from an EMBL/GenBank/DDBJ whole genome shotgun (WGS) entry which is preliminary data.</text>
</comment>
<dbReference type="EMBL" id="JBHSWU010000021">
    <property type="protein sequence ID" value="MFC6723494.1"/>
    <property type="molecule type" value="Genomic_DNA"/>
</dbReference>
<reference evidence="2 3" key="1">
    <citation type="journal article" date="2019" name="Int. J. Syst. Evol. Microbiol.">
        <title>The Global Catalogue of Microorganisms (GCM) 10K type strain sequencing project: providing services to taxonomists for standard genome sequencing and annotation.</title>
        <authorList>
            <consortium name="The Broad Institute Genomics Platform"/>
            <consortium name="The Broad Institute Genome Sequencing Center for Infectious Disease"/>
            <person name="Wu L."/>
            <person name="Ma J."/>
        </authorList>
    </citation>
    <scope>NUCLEOTIDE SEQUENCE [LARGE SCALE GENOMIC DNA]</scope>
    <source>
        <strain evidence="2 3">NBRC 111368</strain>
    </source>
</reference>
<feature type="region of interest" description="Disordered" evidence="1">
    <location>
        <begin position="69"/>
        <end position="88"/>
    </location>
</feature>
<feature type="compositionally biased region" description="Acidic residues" evidence="1">
    <location>
        <begin position="37"/>
        <end position="47"/>
    </location>
</feature>
<gene>
    <name evidence="2" type="ORF">ACFQE1_03635</name>
</gene>
<feature type="region of interest" description="Disordered" evidence="1">
    <location>
        <begin position="37"/>
        <end position="61"/>
    </location>
</feature>
<evidence type="ECO:0000256" key="1">
    <source>
        <dbReference type="SAM" id="MobiDB-lite"/>
    </source>
</evidence>
<keyword evidence="3" id="KW-1185">Reference proteome</keyword>
<proteinExistence type="predicted"/>
<dbReference type="Proteomes" id="UP001596328">
    <property type="component" value="Unassembled WGS sequence"/>
</dbReference>
<evidence type="ECO:0000313" key="3">
    <source>
        <dbReference type="Proteomes" id="UP001596328"/>
    </source>
</evidence>
<accession>A0ABD5RVQ7</accession>
<evidence type="ECO:0000313" key="2">
    <source>
        <dbReference type="EMBL" id="MFC6723494.1"/>
    </source>
</evidence>
<name>A0ABD5RVQ7_9EURY</name>
<organism evidence="2 3">
    <name type="scientific">Halobium palmae</name>
    <dbReference type="NCBI Taxonomy" id="1776492"/>
    <lineage>
        <taxon>Archaea</taxon>
        <taxon>Methanobacteriati</taxon>
        <taxon>Methanobacteriota</taxon>
        <taxon>Stenosarchaea group</taxon>
        <taxon>Halobacteria</taxon>
        <taxon>Halobacteriales</taxon>
        <taxon>Haloferacaceae</taxon>
        <taxon>Halobium</taxon>
    </lineage>
</organism>
<feature type="region of interest" description="Disordered" evidence="1">
    <location>
        <begin position="1"/>
        <end position="24"/>
    </location>
</feature>
<protein>
    <submittedName>
        <fullName evidence="2">Uncharacterized protein</fullName>
    </submittedName>
</protein>
<dbReference type="AlphaFoldDB" id="A0ABD5RVQ7"/>
<sequence>MSATTRQDEVEQHLRTAERHGYDAAASHYRDELAALEADESDEDDVDGERGTAALAEKDPKETALYAALTGQSPSPPRGSEDTDGEQVAALARQAEREGLGGAAEHYRRLAAERGVDVDDVDRDEELAALAELDDETAALAEQAEKIGLDGAAEYYRSR</sequence>